<proteinExistence type="predicted"/>
<dbReference type="OrthoDB" id="203237at2759"/>
<dbReference type="InterPro" id="IPR029063">
    <property type="entry name" value="SAM-dependent_MTases_sf"/>
</dbReference>
<dbReference type="PANTHER" id="PTHR43619:SF2">
    <property type="entry name" value="S-ADENOSYL-L-METHIONINE-DEPENDENT METHYLTRANSFERASES SUPERFAMILY PROTEIN"/>
    <property type="match status" value="1"/>
</dbReference>
<dbReference type="STRING" id="33097.A0A150H5B0"/>
<feature type="region of interest" description="Disordered" evidence="3">
    <location>
        <begin position="1"/>
        <end position="40"/>
    </location>
</feature>
<dbReference type="GO" id="GO:0032259">
    <property type="term" value="P:methylation"/>
    <property type="evidence" value="ECO:0007669"/>
    <property type="project" value="UniProtKB-KW"/>
</dbReference>
<reference evidence="5" key="1">
    <citation type="journal article" date="2016" name="Nat. Commun.">
        <title>The Gonium pectorale genome demonstrates co-option of cell cycle regulation during the evolution of multicellularity.</title>
        <authorList>
            <person name="Hanschen E.R."/>
            <person name="Marriage T.N."/>
            <person name="Ferris P.J."/>
            <person name="Hamaji T."/>
            <person name="Toyoda A."/>
            <person name="Fujiyama A."/>
            <person name="Neme R."/>
            <person name="Noguchi H."/>
            <person name="Minakuchi Y."/>
            <person name="Suzuki M."/>
            <person name="Kawai-Toyooka H."/>
            <person name="Smith D.R."/>
            <person name="Sparks H."/>
            <person name="Anderson J."/>
            <person name="Bakaric R."/>
            <person name="Luria V."/>
            <person name="Karger A."/>
            <person name="Kirschner M.W."/>
            <person name="Durand P.M."/>
            <person name="Michod R.E."/>
            <person name="Nozaki H."/>
            <person name="Olson B.J."/>
        </authorList>
    </citation>
    <scope>NUCLEOTIDE SEQUENCE [LARGE SCALE GENOMIC DNA]</scope>
    <source>
        <strain evidence="5">NIES-2863</strain>
    </source>
</reference>
<sequence length="434" mass="47320">MPGSHRAQKQGPDGLALPVRAGSPARALPGGPPADADDSSIDVSEAYSGLDLSKPSKLARLRRKVMSVQQLWIWPFTHYKPTNQVMLCYRTLFQDLRQPGANDDHLAARFRDELMPLRGWVHRKMPMLLHINKVFINAAPFGCPGIMTYLDARTRWLDEEVLAAQGAGAKQVVVVAAGFDTRAYRLRAPGVSFFEVDLPEASERKRKLVDRTLPAEQYPRPTYIAADLSRVSLADALLGRCGSDAGSEADSNGSSGGAFRHQSTTTISNNGSLSNAGSGSSAAQRPDQPKSARSIFSAVGGTGFNPRVKTLFTVEGLLYYLPPEAVTRLLKSIRSIAAPGSRVAFDFLHADVFSGKRYAPGYETLRLTVKNKGEPKRSGLDPATLRPYLASLGWRLTYMPKPKDVAAAMYPDAGWSRLNPVLPPFYNFAVAETM</sequence>
<keyword evidence="5" id="KW-1185">Reference proteome</keyword>
<protein>
    <recommendedName>
        <fullName evidence="6">S-adenosyl-L-methionine-dependent methyltransferase</fullName>
    </recommendedName>
</protein>
<evidence type="ECO:0000313" key="4">
    <source>
        <dbReference type="EMBL" id="KXZ56810.1"/>
    </source>
</evidence>
<name>A0A150H5B0_GONPE</name>
<comment type="caution">
    <text evidence="4">The sequence shown here is derived from an EMBL/GenBank/DDBJ whole genome shotgun (WGS) entry which is preliminary data.</text>
</comment>
<keyword evidence="2" id="KW-0808">Transferase</keyword>
<evidence type="ECO:0000313" key="5">
    <source>
        <dbReference type="Proteomes" id="UP000075714"/>
    </source>
</evidence>
<dbReference type="AlphaFoldDB" id="A0A150H5B0"/>
<dbReference type="EMBL" id="LSYV01000002">
    <property type="protein sequence ID" value="KXZ56810.1"/>
    <property type="molecule type" value="Genomic_DNA"/>
</dbReference>
<evidence type="ECO:0008006" key="6">
    <source>
        <dbReference type="Google" id="ProtNLM"/>
    </source>
</evidence>
<accession>A0A150H5B0</accession>
<organism evidence="4 5">
    <name type="scientific">Gonium pectorale</name>
    <name type="common">Green alga</name>
    <dbReference type="NCBI Taxonomy" id="33097"/>
    <lineage>
        <taxon>Eukaryota</taxon>
        <taxon>Viridiplantae</taxon>
        <taxon>Chlorophyta</taxon>
        <taxon>core chlorophytes</taxon>
        <taxon>Chlorophyceae</taxon>
        <taxon>CS clade</taxon>
        <taxon>Chlamydomonadales</taxon>
        <taxon>Volvocaceae</taxon>
        <taxon>Gonium</taxon>
    </lineage>
</organism>
<gene>
    <name evidence="4" type="ORF">GPECTOR_1g73</name>
</gene>
<evidence type="ECO:0000256" key="2">
    <source>
        <dbReference type="ARBA" id="ARBA00022679"/>
    </source>
</evidence>
<dbReference type="SUPFAM" id="SSF53335">
    <property type="entry name" value="S-adenosyl-L-methionine-dependent methyltransferases"/>
    <property type="match status" value="2"/>
</dbReference>
<feature type="compositionally biased region" description="Low complexity" evidence="3">
    <location>
        <begin position="268"/>
        <end position="283"/>
    </location>
</feature>
<dbReference type="GO" id="GO:0008168">
    <property type="term" value="F:methyltransferase activity"/>
    <property type="evidence" value="ECO:0007669"/>
    <property type="project" value="UniProtKB-KW"/>
</dbReference>
<dbReference type="InterPro" id="IPR007213">
    <property type="entry name" value="Ppm1/Ppm2/Tcmp"/>
</dbReference>
<feature type="region of interest" description="Disordered" evidence="3">
    <location>
        <begin position="244"/>
        <end position="292"/>
    </location>
</feature>
<evidence type="ECO:0000256" key="1">
    <source>
        <dbReference type="ARBA" id="ARBA00022603"/>
    </source>
</evidence>
<evidence type="ECO:0000256" key="3">
    <source>
        <dbReference type="SAM" id="MobiDB-lite"/>
    </source>
</evidence>
<dbReference type="Proteomes" id="UP000075714">
    <property type="component" value="Unassembled WGS sequence"/>
</dbReference>
<dbReference type="PANTHER" id="PTHR43619">
    <property type="entry name" value="S-ADENOSYL-L-METHIONINE-DEPENDENT METHYLTRANSFERASE YKTD-RELATED"/>
    <property type="match status" value="1"/>
</dbReference>
<dbReference type="Gene3D" id="3.40.50.150">
    <property type="entry name" value="Vaccinia Virus protein VP39"/>
    <property type="match status" value="2"/>
</dbReference>
<keyword evidence="1" id="KW-0489">Methyltransferase</keyword>
<dbReference type="Pfam" id="PF04072">
    <property type="entry name" value="LCM"/>
    <property type="match status" value="2"/>
</dbReference>